<gene>
    <name evidence="1" type="ORF">CT19425_P70084</name>
</gene>
<name>A0A375IT20_9BURK</name>
<evidence type="ECO:0000313" key="1">
    <source>
        <dbReference type="EMBL" id="SPK77744.1"/>
    </source>
</evidence>
<dbReference type="AlphaFoldDB" id="A0A375IT20"/>
<protein>
    <submittedName>
        <fullName evidence="1">Uncharacterized protein</fullName>
    </submittedName>
</protein>
<organism evidence="1 2">
    <name type="scientific">Cupriavidus taiwanensis</name>
    <dbReference type="NCBI Taxonomy" id="164546"/>
    <lineage>
        <taxon>Bacteria</taxon>
        <taxon>Pseudomonadati</taxon>
        <taxon>Pseudomonadota</taxon>
        <taxon>Betaproteobacteria</taxon>
        <taxon>Burkholderiales</taxon>
        <taxon>Burkholderiaceae</taxon>
        <taxon>Cupriavidus</taxon>
    </lineage>
</organism>
<proteinExistence type="predicted"/>
<accession>A0A375IT20</accession>
<evidence type="ECO:0000313" key="2">
    <source>
        <dbReference type="Proteomes" id="UP000255505"/>
    </source>
</evidence>
<dbReference type="EMBL" id="LT991978">
    <property type="protein sequence ID" value="SPK77744.1"/>
    <property type="molecule type" value="Genomic_DNA"/>
</dbReference>
<geneLocation type="plasmid" evidence="1">
    <name>III</name>
</geneLocation>
<keyword evidence="1" id="KW-0614">Plasmid</keyword>
<dbReference type="Proteomes" id="UP000255505">
    <property type="component" value="Plasmid III"/>
</dbReference>
<sequence>MAPKSMVGAIHALVSMVCRGCEPLN</sequence>
<reference evidence="1 2" key="1">
    <citation type="submission" date="2018-01" db="EMBL/GenBank/DDBJ databases">
        <authorList>
            <person name="Gaut B.S."/>
            <person name="Morton B.R."/>
            <person name="Clegg M.T."/>
            <person name="Duvall M.R."/>
        </authorList>
    </citation>
    <scope>NUCLEOTIDE SEQUENCE [LARGE SCALE GENOMIC DNA]</scope>
    <source>
        <strain evidence="1">Cupriavidus taiwanensis LMG 19425</strain>
        <plasmid evidence="2">Plasmid iii</plasmid>
    </source>
</reference>